<feature type="transmembrane region" description="Helical" evidence="8">
    <location>
        <begin position="84"/>
        <end position="104"/>
    </location>
</feature>
<dbReference type="PANTHER" id="PTHR42920:SF5">
    <property type="entry name" value="EAMA DOMAIN-CONTAINING PROTEIN"/>
    <property type="match status" value="1"/>
</dbReference>
<feature type="domain" description="EamA" evidence="9">
    <location>
        <begin position="134"/>
        <end position="264"/>
    </location>
</feature>
<feature type="transmembrane region" description="Helical" evidence="8">
    <location>
        <begin position="111"/>
        <end position="128"/>
    </location>
</feature>
<accession>A0A542SZ91</accession>
<evidence type="ECO:0000256" key="1">
    <source>
        <dbReference type="ARBA" id="ARBA00004651"/>
    </source>
</evidence>
<dbReference type="PANTHER" id="PTHR42920">
    <property type="entry name" value="OS03G0707200 PROTEIN-RELATED"/>
    <property type="match status" value="1"/>
</dbReference>
<feature type="transmembrane region" description="Helical" evidence="8">
    <location>
        <begin position="195"/>
        <end position="212"/>
    </location>
</feature>
<feature type="region of interest" description="Disordered" evidence="7">
    <location>
        <begin position="268"/>
        <end position="291"/>
    </location>
</feature>
<keyword evidence="3" id="KW-1003">Cell membrane</keyword>
<feature type="transmembrane region" description="Helical" evidence="8">
    <location>
        <begin position="134"/>
        <end position="153"/>
    </location>
</feature>
<evidence type="ECO:0000256" key="6">
    <source>
        <dbReference type="ARBA" id="ARBA00023136"/>
    </source>
</evidence>
<sequence length="291" mass="28842">MPAPGLVLGGILGLQGGAALTTRLYPAVGPAGVVTLRLALAAVALTTLWRPRIRGGRAGLGTAAAAGTLLAAHHLAYYEAVARLPLGAATTLEFLGPFAIALCGSRRAPDLLWAGLAATGVLLLSRAGTTLDATGITCATVAGCCWAGYILVGKRLAGSAPDGRGLALAVTWGALLSLPYGIAQAGSRLLDPSTLAVAAAVAVLSSVLPYTLQLEALRRLTPRVFGVLTSLEPAIGALIGLLFLGQHLAVAQWAGVAAVALASVGATRTEESPGGVGGAPAVDGPTRAAGD</sequence>
<protein>
    <submittedName>
        <fullName evidence="10">Inner membrane transporter RhtA</fullName>
    </submittedName>
</protein>
<evidence type="ECO:0000259" key="9">
    <source>
        <dbReference type="Pfam" id="PF00892"/>
    </source>
</evidence>
<evidence type="ECO:0000256" key="3">
    <source>
        <dbReference type="ARBA" id="ARBA00022475"/>
    </source>
</evidence>
<dbReference type="InterPro" id="IPR000620">
    <property type="entry name" value="EamA_dom"/>
</dbReference>
<dbReference type="Proteomes" id="UP000318103">
    <property type="component" value="Unassembled WGS sequence"/>
</dbReference>
<feature type="transmembrane region" description="Helical" evidence="8">
    <location>
        <begin position="224"/>
        <end position="244"/>
    </location>
</feature>
<evidence type="ECO:0000256" key="2">
    <source>
        <dbReference type="ARBA" id="ARBA00007362"/>
    </source>
</evidence>
<evidence type="ECO:0000256" key="5">
    <source>
        <dbReference type="ARBA" id="ARBA00022989"/>
    </source>
</evidence>
<comment type="caution">
    <text evidence="10">The sequence shown here is derived from an EMBL/GenBank/DDBJ whole genome shotgun (WGS) entry which is preliminary data.</text>
</comment>
<evidence type="ECO:0000256" key="8">
    <source>
        <dbReference type="SAM" id="Phobius"/>
    </source>
</evidence>
<feature type="transmembrane region" description="Helical" evidence="8">
    <location>
        <begin position="165"/>
        <end position="183"/>
    </location>
</feature>
<dbReference type="InterPro" id="IPR051258">
    <property type="entry name" value="Diverse_Substrate_Transporter"/>
</dbReference>
<evidence type="ECO:0000313" key="11">
    <source>
        <dbReference type="Proteomes" id="UP000318103"/>
    </source>
</evidence>
<gene>
    <name evidence="10" type="ORF">FB563_7707</name>
</gene>
<comment type="similarity">
    <text evidence="2">Belongs to the EamA transporter family.</text>
</comment>
<evidence type="ECO:0000256" key="4">
    <source>
        <dbReference type="ARBA" id="ARBA00022692"/>
    </source>
</evidence>
<keyword evidence="5 8" id="KW-1133">Transmembrane helix</keyword>
<keyword evidence="4 8" id="KW-0812">Transmembrane</keyword>
<dbReference type="InterPro" id="IPR037185">
    <property type="entry name" value="EmrE-like"/>
</dbReference>
<dbReference type="Pfam" id="PF00892">
    <property type="entry name" value="EamA"/>
    <property type="match status" value="1"/>
</dbReference>
<name>A0A542SZ91_9ACTN</name>
<dbReference type="SUPFAM" id="SSF103481">
    <property type="entry name" value="Multidrug resistance efflux transporter EmrE"/>
    <property type="match status" value="1"/>
</dbReference>
<reference evidence="10 11" key="1">
    <citation type="submission" date="2019-06" db="EMBL/GenBank/DDBJ databases">
        <title>Sequencing the genomes of 1000 actinobacteria strains.</title>
        <authorList>
            <person name="Klenk H.-P."/>
        </authorList>
    </citation>
    <scope>NUCLEOTIDE SEQUENCE [LARGE SCALE GENOMIC DNA]</scope>
    <source>
        <strain evidence="10 11">DSM 41929</strain>
    </source>
</reference>
<feature type="transmembrane region" description="Helical" evidence="8">
    <location>
        <begin position="60"/>
        <end position="78"/>
    </location>
</feature>
<evidence type="ECO:0000256" key="7">
    <source>
        <dbReference type="SAM" id="MobiDB-lite"/>
    </source>
</evidence>
<keyword evidence="11" id="KW-1185">Reference proteome</keyword>
<feature type="transmembrane region" description="Helical" evidence="8">
    <location>
        <begin position="29"/>
        <end position="48"/>
    </location>
</feature>
<dbReference type="AlphaFoldDB" id="A0A542SZ91"/>
<dbReference type="GO" id="GO:0005886">
    <property type="term" value="C:plasma membrane"/>
    <property type="evidence" value="ECO:0007669"/>
    <property type="project" value="UniProtKB-SubCell"/>
</dbReference>
<comment type="subcellular location">
    <subcellularLocation>
        <location evidence="1">Cell membrane</location>
        <topology evidence="1">Multi-pass membrane protein</topology>
    </subcellularLocation>
</comment>
<organism evidence="10 11">
    <name type="scientific">Streptomyces puniciscabiei</name>
    <dbReference type="NCBI Taxonomy" id="164348"/>
    <lineage>
        <taxon>Bacteria</taxon>
        <taxon>Bacillati</taxon>
        <taxon>Actinomycetota</taxon>
        <taxon>Actinomycetes</taxon>
        <taxon>Kitasatosporales</taxon>
        <taxon>Streptomycetaceae</taxon>
        <taxon>Streptomyces</taxon>
    </lineage>
</organism>
<dbReference type="RefSeq" id="WP_244329072.1">
    <property type="nucleotide sequence ID" value="NZ_JBPJFI010000002.1"/>
</dbReference>
<proteinExistence type="inferred from homology"/>
<evidence type="ECO:0000313" key="10">
    <source>
        <dbReference type="EMBL" id="TQK79852.1"/>
    </source>
</evidence>
<keyword evidence="6 8" id="KW-0472">Membrane</keyword>
<dbReference type="EMBL" id="VFNX01000004">
    <property type="protein sequence ID" value="TQK79852.1"/>
    <property type="molecule type" value="Genomic_DNA"/>
</dbReference>